<evidence type="ECO:0000313" key="1">
    <source>
        <dbReference type="EMBL" id="SVD59508.1"/>
    </source>
</evidence>
<dbReference type="AlphaFoldDB" id="A0A382WN10"/>
<feature type="non-terminal residue" evidence="1">
    <location>
        <position position="276"/>
    </location>
</feature>
<proteinExistence type="predicted"/>
<organism evidence="1">
    <name type="scientific">marine metagenome</name>
    <dbReference type="NCBI Taxonomy" id="408172"/>
    <lineage>
        <taxon>unclassified sequences</taxon>
        <taxon>metagenomes</taxon>
        <taxon>ecological metagenomes</taxon>
    </lineage>
</organism>
<sequence length="276" mass="30440">ARQAKRPIIEFDNDLELYKYGLEGIGNVSIASIDKYDNVHGATNPIVDEYTLATGDTIIFLSDSLLNFNLWDTDNWDPSSHPSGIQTPPGPYADMPAGIAGDWDITSSTGVDAFGTIFTVTIASGTGVCTLTPSTVVKVDQKVFAKKGTYYLGREFYWTGLKWELSQLKDKQNDEPLFQLYDSHKNKLDDTSVYSASTFAGSKLFSYKTAASGTADIYIGKALQYKEFGQTADIVFTNNFEDTIDNVIGYKYVNQYNLSGTGADPKDKMVSVYNNE</sequence>
<dbReference type="EMBL" id="UINC01160707">
    <property type="protein sequence ID" value="SVD59508.1"/>
    <property type="molecule type" value="Genomic_DNA"/>
</dbReference>
<protein>
    <submittedName>
        <fullName evidence="1">Uncharacterized protein</fullName>
    </submittedName>
</protein>
<accession>A0A382WN10</accession>
<gene>
    <name evidence="1" type="ORF">METZ01_LOCUS412362</name>
</gene>
<reference evidence="1" key="1">
    <citation type="submission" date="2018-05" db="EMBL/GenBank/DDBJ databases">
        <authorList>
            <person name="Lanie J.A."/>
            <person name="Ng W.-L."/>
            <person name="Kazmierczak K.M."/>
            <person name="Andrzejewski T.M."/>
            <person name="Davidsen T.M."/>
            <person name="Wayne K.J."/>
            <person name="Tettelin H."/>
            <person name="Glass J.I."/>
            <person name="Rusch D."/>
            <person name="Podicherti R."/>
            <person name="Tsui H.-C.T."/>
            <person name="Winkler M.E."/>
        </authorList>
    </citation>
    <scope>NUCLEOTIDE SEQUENCE</scope>
</reference>
<feature type="non-terminal residue" evidence="1">
    <location>
        <position position="1"/>
    </location>
</feature>
<name>A0A382WN10_9ZZZZ</name>